<keyword evidence="3" id="KW-1185">Reference proteome</keyword>
<gene>
    <name evidence="2" type="ORF">C2R22_18125</name>
</gene>
<name>A0A2I8VN68_9EURY</name>
<dbReference type="InterPro" id="IPR058447">
    <property type="entry name" value="DUF8134"/>
</dbReference>
<sequence>MSVALRILDDGAWVSVNDERRVSVSELWRFHEPEFCSCTLPDLVVENFQQVGVDGRTVEARVYGQCIACGETGITPWLPVGRIVDGAYRDIDRESVLRPARAPRAHARRPSQQ</sequence>
<dbReference type="OrthoDB" id="193938at2157"/>
<organism evidence="2 3">
    <name type="scientific">Salinigranum rubrum</name>
    <dbReference type="NCBI Taxonomy" id="755307"/>
    <lineage>
        <taxon>Archaea</taxon>
        <taxon>Methanobacteriati</taxon>
        <taxon>Methanobacteriota</taxon>
        <taxon>Stenosarchaea group</taxon>
        <taxon>Halobacteria</taxon>
        <taxon>Halobacteriales</taxon>
        <taxon>Haloferacaceae</taxon>
        <taxon>Salinigranum</taxon>
    </lineage>
</organism>
<evidence type="ECO:0000259" key="1">
    <source>
        <dbReference type="Pfam" id="PF26455"/>
    </source>
</evidence>
<accession>A0A2I8VN68</accession>
<evidence type="ECO:0000313" key="3">
    <source>
        <dbReference type="Proteomes" id="UP000236584"/>
    </source>
</evidence>
<dbReference type="RefSeq" id="WP_103427013.1">
    <property type="nucleotide sequence ID" value="NZ_CP026309.1"/>
</dbReference>
<dbReference type="GeneID" id="35594051"/>
<feature type="domain" description="DUF8134" evidence="1">
    <location>
        <begin position="1"/>
        <end position="103"/>
    </location>
</feature>
<dbReference type="Proteomes" id="UP000236584">
    <property type="component" value="Chromosome"/>
</dbReference>
<dbReference type="KEGG" id="srub:C2R22_18125"/>
<dbReference type="Pfam" id="PF26455">
    <property type="entry name" value="DUF8134"/>
    <property type="match status" value="1"/>
</dbReference>
<protein>
    <recommendedName>
        <fullName evidence="1">DUF8134 domain-containing protein</fullName>
    </recommendedName>
</protein>
<proteinExistence type="predicted"/>
<reference evidence="2 3" key="1">
    <citation type="submission" date="2018-01" db="EMBL/GenBank/DDBJ databases">
        <title>Complete genome sequence of Salinigranum rubrum GX10T, an extremely halophilic archaeon isolated from a marine solar saltern.</title>
        <authorList>
            <person name="Han S."/>
        </authorList>
    </citation>
    <scope>NUCLEOTIDE SEQUENCE [LARGE SCALE GENOMIC DNA]</scope>
    <source>
        <strain evidence="2 3">GX10</strain>
    </source>
</reference>
<dbReference type="EMBL" id="CP026309">
    <property type="protein sequence ID" value="AUV83324.1"/>
    <property type="molecule type" value="Genomic_DNA"/>
</dbReference>
<evidence type="ECO:0000313" key="2">
    <source>
        <dbReference type="EMBL" id="AUV83324.1"/>
    </source>
</evidence>
<dbReference type="AlphaFoldDB" id="A0A2I8VN68"/>